<accession>A0A976RQD2</accession>
<dbReference type="RefSeq" id="WP_260115720.1">
    <property type="nucleotide sequence ID" value="NZ_CP093360.1"/>
</dbReference>
<dbReference type="KEGG" id="lbe:MOO44_00910"/>
<dbReference type="Proteomes" id="UP000831181">
    <property type="component" value="Plasmid p1unnamed"/>
</dbReference>
<dbReference type="PROSITE" id="PS51118">
    <property type="entry name" value="HTH_HXLR"/>
    <property type="match status" value="1"/>
</dbReference>
<dbReference type="PANTHER" id="PTHR33204">
    <property type="entry name" value="TRANSCRIPTIONAL REGULATOR, MARR FAMILY"/>
    <property type="match status" value="1"/>
</dbReference>
<dbReference type="GO" id="GO:0003677">
    <property type="term" value="F:DNA binding"/>
    <property type="evidence" value="ECO:0007669"/>
    <property type="project" value="UniProtKB-KW"/>
</dbReference>
<dbReference type="Pfam" id="PF01638">
    <property type="entry name" value="HxlR"/>
    <property type="match status" value="1"/>
</dbReference>
<geneLocation type="plasmid" evidence="5 6">
    <name>p1unnamed</name>
</geneLocation>
<evidence type="ECO:0000256" key="3">
    <source>
        <dbReference type="ARBA" id="ARBA00023163"/>
    </source>
</evidence>
<keyword evidence="2" id="KW-0238">DNA-binding</keyword>
<feature type="domain" description="HTH hxlR-type" evidence="4">
    <location>
        <begin position="15"/>
        <end position="115"/>
    </location>
</feature>
<name>A0A976RQD2_9LACO</name>
<organism evidence="5 6">
    <name type="scientific">Nicoliella spurrieriana</name>
    <dbReference type="NCBI Taxonomy" id="2925830"/>
    <lineage>
        <taxon>Bacteria</taxon>
        <taxon>Bacillati</taxon>
        <taxon>Bacillota</taxon>
        <taxon>Bacilli</taxon>
        <taxon>Lactobacillales</taxon>
        <taxon>Lactobacillaceae</taxon>
        <taxon>Nicoliella</taxon>
    </lineage>
</organism>
<keyword evidence="6" id="KW-1185">Reference proteome</keyword>
<keyword evidence="3" id="KW-0804">Transcription</keyword>
<sequence>MNNATKSEFRHNEICPLDSTLSILSGKWKSIILCRLMNKNFHFNELSRSINQCSRRMLAIQLRQLINDDVVKKNIMIKNHTNVIICYSLTHLGRSLVPLIKEMDKWGEKYIEEEQKNN</sequence>
<evidence type="ECO:0000259" key="4">
    <source>
        <dbReference type="PROSITE" id="PS51118"/>
    </source>
</evidence>
<protein>
    <submittedName>
        <fullName evidence="5">Helix-turn-helix transcriptional regulator</fullName>
    </submittedName>
</protein>
<dbReference type="Gene3D" id="1.10.10.10">
    <property type="entry name" value="Winged helix-like DNA-binding domain superfamily/Winged helix DNA-binding domain"/>
    <property type="match status" value="1"/>
</dbReference>
<keyword evidence="5" id="KW-0614">Plasmid</keyword>
<dbReference type="InterPro" id="IPR002577">
    <property type="entry name" value="HTH_HxlR"/>
</dbReference>
<evidence type="ECO:0000256" key="1">
    <source>
        <dbReference type="ARBA" id="ARBA00023015"/>
    </source>
</evidence>
<proteinExistence type="predicted"/>
<evidence type="ECO:0000256" key="2">
    <source>
        <dbReference type="ARBA" id="ARBA00023125"/>
    </source>
</evidence>
<dbReference type="EMBL" id="CP093360">
    <property type="protein sequence ID" value="UQS85910.1"/>
    <property type="molecule type" value="Genomic_DNA"/>
</dbReference>
<dbReference type="InterPro" id="IPR036388">
    <property type="entry name" value="WH-like_DNA-bd_sf"/>
</dbReference>
<reference evidence="5" key="1">
    <citation type="journal article" date="2022" name="Int. J. Syst. Evol. Microbiol.">
        <title>Apilactobacillus apisilvae sp. nov., Nicolia spurrieriana gen. nov. sp. nov., Bombilactobacillus folatiphilus sp. nov. and Bombilactobacillus thymidiniphilus sp. nov., four new lactic acid bacterial isolates from stingless bees Tetragonula carbonaria and Austroplebeia australis.</title>
        <authorList>
            <person name="Oliphant S.A."/>
            <person name="Watson-Haigh N.S."/>
            <person name="Sumby K.M."/>
            <person name="Gardner J."/>
            <person name="Groom S."/>
            <person name="Jiranek V."/>
        </authorList>
    </citation>
    <scope>NUCLEOTIDE SEQUENCE</scope>
    <source>
        <strain evidence="5">SGEP1_A5</strain>
    </source>
</reference>
<keyword evidence="1" id="KW-0805">Transcription regulation</keyword>
<dbReference type="SUPFAM" id="SSF46785">
    <property type="entry name" value="Winged helix' DNA-binding domain"/>
    <property type="match status" value="1"/>
</dbReference>
<evidence type="ECO:0000313" key="6">
    <source>
        <dbReference type="Proteomes" id="UP000831181"/>
    </source>
</evidence>
<dbReference type="PANTHER" id="PTHR33204:SF29">
    <property type="entry name" value="TRANSCRIPTIONAL REGULATOR"/>
    <property type="match status" value="1"/>
</dbReference>
<gene>
    <name evidence="5" type="ORF">MOO44_00910</name>
</gene>
<dbReference type="InterPro" id="IPR036390">
    <property type="entry name" value="WH_DNA-bd_sf"/>
</dbReference>
<dbReference type="AlphaFoldDB" id="A0A976RQD2"/>
<evidence type="ECO:0000313" key="5">
    <source>
        <dbReference type="EMBL" id="UQS85910.1"/>
    </source>
</evidence>